<dbReference type="GO" id="GO:0005783">
    <property type="term" value="C:endoplasmic reticulum"/>
    <property type="evidence" value="ECO:0007669"/>
    <property type="project" value="TreeGrafter"/>
</dbReference>
<dbReference type="PANTHER" id="PTHR31027">
    <property type="entry name" value="NUCLEAR SEGREGATION PROTEIN BFR1"/>
    <property type="match status" value="1"/>
</dbReference>
<keyword evidence="4" id="KW-1185">Reference proteome</keyword>
<gene>
    <name evidence="3" type="ORF">SEMRO_1765_G296180.1</name>
</gene>
<keyword evidence="1" id="KW-0175">Coiled coil</keyword>
<evidence type="ECO:0000313" key="4">
    <source>
        <dbReference type="Proteomes" id="UP001153069"/>
    </source>
</evidence>
<sequence length="579" mass="64997">MAEETKAEEAAAPAAAAEETKKEETAAADGTGGNNNKGKNNKNNKKDETPIEELYDLSKPIPRVPKPSKEDHEKELAELTAALDKLKEDRQKVQKEIDAALDKNKTTGLGKEKEELQKLRSAKNALIEEKKAIRSKLDQFKSQADRIAKDRKDARSSVKFTSVADIDKELSKLQRRQETTSMSLPEEKKLLKEMDALRKSKEIVASLQSAEGDMDNVKEQRKTIQALLQQKDKEIDAIQQKVEAQQQVIKSMSDKDGEKRTTLQSHFAKRDEFRNAFNEKLKEKDALRADFREKNNVWYNYQRAVRAQKKIQYEEDKKKRDEEHQAYLKKVEEEELKKVPYEAEQALCDYLADYLTTTYLQDKNAAKQEDKKEDVVAVKDDPFAGFKPVSKKNAEEDEYFGKGKGKKKRDRGNKNQDKKGSGPFTLSVDTFEQFGLIGLNPPTTLEMVEPTVTKLREKKEWYSKQPRGSVPTAMEIRKANERAAEKIRQQGKGADSNNNSNSNKKGNNNNNKKGFDLADDFAPLPGANTGSNAPMSMWGKPAINNTTSATNRSAPTPGGPDPTPQEAAAAAAAAQQQQS</sequence>
<dbReference type="GO" id="GO:0003729">
    <property type="term" value="F:mRNA binding"/>
    <property type="evidence" value="ECO:0007669"/>
    <property type="project" value="TreeGrafter"/>
</dbReference>
<dbReference type="InterPro" id="IPR039604">
    <property type="entry name" value="Bfr1"/>
</dbReference>
<dbReference type="AlphaFoldDB" id="A0A9N8ESP8"/>
<feature type="compositionally biased region" description="Basic and acidic residues" evidence="2">
    <location>
        <begin position="475"/>
        <end position="488"/>
    </location>
</feature>
<comment type="caution">
    <text evidence="3">The sequence shown here is derived from an EMBL/GenBank/DDBJ whole genome shotgun (WGS) entry which is preliminary data.</text>
</comment>
<dbReference type="GO" id="GO:1990904">
    <property type="term" value="C:ribonucleoprotein complex"/>
    <property type="evidence" value="ECO:0007669"/>
    <property type="project" value="TreeGrafter"/>
</dbReference>
<feature type="region of interest" description="Disordered" evidence="2">
    <location>
        <begin position="383"/>
        <end position="426"/>
    </location>
</feature>
<dbReference type="GO" id="GO:0008298">
    <property type="term" value="P:intracellular mRNA localization"/>
    <property type="evidence" value="ECO:0007669"/>
    <property type="project" value="TreeGrafter"/>
</dbReference>
<feature type="coiled-coil region" evidence="1">
    <location>
        <begin position="207"/>
        <end position="255"/>
    </location>
</feature>
<proteinExistence type="predicted"/>
<feature type="region of interest" description="Disordered" evidence="2">
    <location>
        <begin position="1"/>
        <end position="73"/>
    </location>
</feature>
<feature type="region of interest" description="Disordered" evidence="2">
    <location>
        <begin position="455"/>
        <end position="579"/>
    </location>
</feature>
<evidence type="ECO:0000256" key="2">
    <source>
        <dbReference type="SAM" id="MobiDB-lite"/>
    </source>
</evidence>
<evidence type="ECO:0000313" key="3">
    <source>
        <dbReference type="EMBL" id="CAB9526023.1"/>
    </source>
</evidence>
<dbReference type="EMBL" id="CAICTM010001763">
    <property type="protein sequence ID" value="CAB9526023.1"/>
    <property type="molecule type" value="Genomic_DNA"/>
</dbReference>
<protein>
    <recommendedName>
        <fullName evidence="5">Nuclear segregation protein</fullName>
    </recommendedName>
</protein>
<feature type="compositionally biased region" description="Low complexity" evidence="2">
    <location>
        <begin position="567"/>
        <end position="579"/>
    </location>
</feature>
<dbReference type="PANTHER" id="PTHR31027:SF2">
    <property type="entry name" value="LEBERCILIN DOMAIN-CONTAINING PROTEIN"/>
    <property type="match status" value="1"/>
</dbReference>
<dbReference type="Proteomes" id="UP001153069">
    <property type="component" value="Unassembled WGS sequence"/>
</dbReference>
<dbReference type="GO" id="GO:0042175">
    <property type="term" value="C:nuclear outer membrane-endoplasmic reticulum membrane network"/>
    <property type="evidence" value="ECO:0007669"/>
    <property type="project" value="TreeGrafter"/>
</dbReference>
<evidence type="ECO:0000256" key="1">
    <source>
        <dbReference type="SAM" id="Coils"/>
    </source>
</evidence>
<name>A0A9N8ESP8_9STRA</name>
<dbReference type="OrthoDB" id="2195113at2759"/>
<feature type="compositionally biased region" description="Low complexity" evidence="2">
    <location>
        <begin position="496"/>
        <end position="512"/>
    </location>
</feature>
<organism evidence="3 4">
    <name type="scientific">Seminavis robusta</name>
    <dbReference type="NCBI Taxonomy" id="568900"/>
    <lineage>
        <taxon>Eukaryota</taxon>
        <taxon>Sar</taxon>
        <taxon>Stramenopiles</taxon>
        <taxon>Ochrophyta</taxon>
        <taxon>Bacillariophyta</taxon>
        <taxon>Bacillariophyceae</taxon>
        <taxon>Bacillariophycidae</taxon>
        <taxon>Naviculales</taxon>
        <taxon>Naviculaceae</taxon>
        <taxon>Seminavis</taxon>
    </lineage>
</organism>
<accession>A0A9N8ESP8</accession>
<evidence type="ECO:0008006" key="5">
    <source>
        <dbReference type="Google" id="ProtNLM"/>
    </source>
</evidence>
<feature type="compositionally biased region" description="Polar residues" evidence="2">
    <location>
        <begin position="543"/>
        <end position="554"/>
    </location>
</feature>
<reference evidence="3" key="1">
    <citation type="submission" date="2020-06" db="EMBL/GenBank/DDBJ databases">
        <authorList>
            <consortium name="Plant Systems Biology data submission"/>
        </authorList>
    </citation>
    <scope>NUCLEOTIDE SEQUENCE</scope>
    <source>
        <strain evidence="3">D6</strain>
    </source>
</reference>